<dbReference type="InterPro" id="IPR046667">
    <property type="entry name" value="DUF6537"/>
</dbReference>
<dbReference type="NCBIfam" id="NF006179">
    <property type="entry name" value="PRK08312.1"/>
    <property type="match status" value="1"/>
</dbReference>
<evidence type="ECO:0000259" key="3">
    <source>
        <dbReference type="Pfam" id="PF01558"/>
    </source>
</evidence>
<dbReference type="InterPro" id="IPR052198">
    <property type="entry name" value="IorB_Oxidoreductase"/>
</dbReference>
<feature type="domain" description="Pyruvate/ketoisovalerate oxidoreductase catalytic" evidence="3">
    <location>
        <begin position="17"/>
        <end position="208"/>
    </location>
</feature>
<keyword evidence="5" id="KW-0670">Pyruvate</keyword>
<dbReference type="RefSeq" id="WP_085124877.1">
    <property type="nucleotide sequence ID" value="NZ_FWZX01000022.1"/>
</dbReference>
<proteinExistence type="predicted"/>
<dbReference type="Proteomes" id="UP000192917">
    <property type="component" value="Unassembled WGS sequence"/>
</dbReference>
<name>A0A1Y6CE86_9PROT</name>
<evidence type="ECO:0000256" key="1">
    <source>
        <dbReference type="ARBA" id="ARBA00023002"/>
    </source>
</evidence>
<sequence>MTAGSPRNVAILIAALGGEGGGVLADWVAAVLRDAGYLCQTTSIPGVAQRTGATTYYIEYCSVPLAELGRRRPVFALTPVPGEVDVMLASELIEAARGVQNGYVTPERTTLIASSHRIYATAEKIAPGDGRFDDGRALKAVHELARRAVVFDMARATEAAGTVISAVLLGALAGAGALPAGRETFEAAIRAGGRGVEASLKGFALGFEAARGEPPATAGADPEPSGPATAPEDFPVETRYVVGQGLARCRDYQDRRHAEAYLARCREILALDRRLGGADRGWLLTNEACRFLALRMTYEDVIRVADLKSRPERYATLRRESRSGEQPLRITDFFKPGPEELCALLPVGLAERFLAALRRRGLERRFHLGLPLRSDTVTGFLLLRLVARLRGLRRGSWRWAQESAVTGRWLAATTAAAELDYAFGVEAARTADLVKGYSDTYRRGLESFDRLLAGLVEPAIAAGRQDAAGLARARTAALADPEGGALERYLAELEQPAAAGAPERRAVG</sequence>
<reference evidence="5 6" key="1">
    <citation type="submission" date="2017-04" db="EMBL/GenBank/DDBJ databases">
        <authorList>
            <person name="Afonso C.L."/>
            <person name="Miller P.J."/>
            <person name="Scott M.A."/>
            <person name="Spackman E."/>
            <person name="Goraichik I."/>
            <person name="Dimitrov K.M."/>
            <person name="Suarez D.L."/>
            <person name="Swayne D.E."/>
        </authorList>
    </citation>
    <scope>NUCLEOTIDE SEQUENCE [LARGE SCALE GENOMIC DNA]</scope>
    <source>
        <strain evidence="5 6">USBA 355</strain>
    </source>
</reference>
<evidence type="ECO:0000259" key="4">
    <source>
        <dbReference type="Pfam" id="PF20169"/>
    </source>
</evidence>
<dbReference type="InterPro" id="IPR019752">
    <property type="entry name" value="Pyrv/ketoisovalerate_OxRed_cat"/>
</dbReference>
<dbReference type="Pfam" id="PF01558">
    <property type="entry name" value="POR"/>
    <property type="match status" value="1"/>
</dbReference>
<evidence type="ECO:0000313" key="5">
    <source>
        <dbReference type="EMBL" id="SMF58637.1"/>
    </source>
</evidence>
<protein>
    <submittedName>
        <fullName evidence="5">Indolepyruvate ferredoxin oxidoreductase beta subunit</fullName>
    </submittedName>
</protein>
<keyword evidence="1" id="KW-0560">Oxidoreductase</keyword>
<organism evidence="5 6">
    <name type="scientific">Tistlia consotensis USBA 355</name>
    <dbReference type="NCBI Taxonomy" id="560819"/>
    <lineage>
        <taxon>Bacteria</taxon>
        <taxon>Pseudomonadati</taxon>
        <taxon>Pseudomonadota</taxon>
        <taxon>Alphaproteobacteria</taxon>
        <taxon>Rhodospirillales</taxon>
        <taxon>Rhodovibrionaceae</taxon>
        <taxon>Tistlia</taxon>
    </lineage>
</organism>
<keyword evidence="6" id="KW-1185">Reference proteome</keyword>
<dbReference type="PANTHER" id="PTHR43854:SF1">
    <property type="entry name" value="INDOLEPYRUVATE OXIDOREDUCTASE SUBUNIT IORB"/>
    <property type="match status" value="1"/>
</dbReference>
<evidence type="ECO:0000256" key="2">
    <source>
        <dbReference type="SAM" id="MobiDB-lite"/>
    </source>
</evidence>
<dbReference type="AlphaFoldDB" id="A0A1Y6CE86"/>
<gene>
    <name evidence="5" type="ORF">SAMN05428998_12231</name>
</gene>
<dbReference type="PANTHER" id="PTHR43854">
    <property type="entry name" value="INDOLEPYRUVATE OXIDOREDUCTASE SUBUNIT IORB"/>
    <property type="match status" value="1"/>
</dbReference>
<dbReference type="InterPro" id="IPR002869">
    <property type="entry name" value="Pyrv_flavodox_OxRed_cen"/>
</dbReference>
<dbReference type="Gene3D" id="3.40.920.10">
    <property type="entry name" value="Pyruvate-ferredoxin oxidoreductase, PFOR, domain III"/>
    <property type="match status" value="1"/>
</dbReference>
<accession>A0A1Y6CE86</accession>
<feature type="domain" description="DUF6537" evidence="4">
    <location>
        <begin position="240"/>
        <end position="451"/>
    </location>
</feature>
<dbReference type="STRING" id="560819.SAMN05428998_12231"/>
<feature type="region of interest" description="Disordered" evidence="2">
    <location>
        <begin position="212"/>
        <end position="233"/>
    </location>
</feature>
<dbReference type="EMBL" id="FWZX01000022">
    <property type="protein sequence ID" value="SMF58637.1"/>
    <property type="molecule type" value="Genomic_DNA"/>
</dbReference>
<dbReference type="Pfam" id="PF20169">
    <property type="entry name" value="DUF6537"/>
    <property type="match status" value="1"/>
</dbReference>
<evidence type="ECO:0000313" key="6">
    <source>
        <dbReference type="Proteomes" id="UP000192917"/>
    </source>
</evidence>
<dbReference type="GO" id="GO:0016903">
    <property type="term" value="F:oxidoreductase activity, acting on the aldehyde or oxo group of donors"/>
    <property type="evidence" value="ECO:0007669"/>
    <property type="project" value="InterPro"/>
</dbReference>